<comment type="caution">
    <text evidence="7">The sequence shown here is derived from an EMBL/GenBank/DDBJ whole genome shotgun (WGS) entry which is preliminary data.</text>
</comment>
<dbReference type="InterPro" id="IPR036048">
    <property type="entry name" value="Interleukin_8-like_sf"/>
</dbReference>
<dbReference type="GO" id="GO:0005615">
    <property type="term" value="C:extracellular space"/>
    <property type="evidence" value="ECO:0007669"/>
    <property type="project" value="UniProtKB-KW"/>
</dbReference>
<dbReference type="Proteomes" id="UP000551823">
    <property type="component" value="Unassembled WGS sequence"/>
</dbReference>
<accession>A0A7L4C676</accession>
<feature type="chain" id="PRO_5029805699" evidence="5">
    <location>
        <begin position="23"/>
        <end position="94"/>
    </location>
</feature>
<reference evidence="7 8" key="1">
    <citation type="submission" date="2019-09" db="EMBL/GenBank/DDBJ databases">
        <title>Bird 10,000 Genomes (B10K) Project - Family phase.</title>
        <authorList>
            <person name="Zhang G."/>
        </authorList>
    </citation>
    <scope>NUCLEOTIDE SEQUENCE [LARGE SCALE GENOMIC DNA]</scope>
    <source>
        <strain evidence="7">B10K-DU-005-01</strain>
    </source>
</reference>
<dbReference type="Pfam" id="PF00048">
    <property type="entry name" value="IL8"/>
    <property type="match status" value="1"/>
</dbReference>
<dbReference type="Gene3D" id="2.40.50.40">
    <property type="match status" value="1"/>
</dbReference>
<sequence>MKVPAATLAALLLLAICTPAEAQLDYSDNIPINCCFSYERRPIPRRLITSAYTTSSLCSQPAVILVTRKGRQLCVEPQAPWVQEYLKHFQMLKN</sequence>
<evidence type="ECO:0000256" key="5">
    <source>
        <dbReference type="SAM" id="SignalP"/>
    </source>
</evidence>
<evidence type="ECO:0000256" key="2">
    <source>
        <dbReference type="ARBA" id="ARBA00022500"/>
    </source>
</evidence>
<dbReference type="SUPFAM" id="SSF54117">
    <property type="entry name" value="Interleukin 8-like chemokines"/>
    <property type="match status" value="1"/>
</dbReference>
<dbReference type="InterPro" id="IPR039809">
    <property type="entry name" value="Chemokine_b/g/d"/>
</dbReference>
<dbReference type="PANTHER" id="PTHR12015">
    <property type="entry name" value="SMALL INDUCIBLE CYTOKINE A"/>
    <property type="match status" value="1"/>
</dbReference>
<dbReference type="AlphaFoldDB" id="A0A7L4C676"/>
<dbReference type="GO" id="GO:0008009">
    <property type="term" value="F:chemokine activity"/>
    <property type="evidence" value="ECO:0007669"/>
    <property type="project" value="InterPro"/>
</dbReference>
<dbReference type="CDD" id="cd00272">
    <property type="entry name" value="Chemokine_CC"/>
    <property type="match status" value="1"/>
</dbReference>
<proteinExistence type="inferred from homology"/>
<feature type="domain" description="Chemokine interleukin-8-like" evidence="6">
    <location>
        <begin position="31"/>
        <end position="89"/>
    </location>
</feature>
<dbReference type="FunFam" id="2.40.50.40:FF:000002">
    <property type="entry name" value="C-C motif chemokine"/>
    <property type="match status" value="1"/>
</dbReference>
<evidence type="ECO:0000259" key="6">
    <source>
        <dbReference type="SMART" id="SM00199"/>
    </source>
</evidence>
<evidence type="ECO:0000313" key="8">
    <source>
        <dbReference type="Proteomes" id="UP000551823"/>
    </source>
</evidence>
<evidence type="ECO:0000313" key="7">
    <source>
        <dbReference type="EMBL" id="NXW45301.1"/>
    </source>
</evidence>
<dbReference type="SMART" id="SM00199">
    <property type="entry name" value="SCY"/>
    <property type="match status" value="1"/>
</dbReference>
<comment type="similarity">
    <text evidence="1">Belongs to the intercrine beta (chemokine CC) family.</text>
</comment>
<organism evidence="7 8">
    <name type="scientific">Nyctiprogne leucopyga</name>
    <dbReference type="NCBI Taxonomy" id="382315"/>
    <lineage>
        <taxon>Eukaryota</taxon>
        <taxon>Metazoa</taxon>
        <taxon>Chordata</taxon>
        <taxon>Craniata</taxon>
        <taxon>Vertebrata</taxon>
        <taxon>Euteleostomi</taxon>
        <taxon>Archelosauria</taxon>
        <taxon>Archosauria</taxon>
        <taxon>Dinosauria</taxon>
        <taxon>Saurischia</taxon>
        <taxon>Theropoda</taxon>
        <taxon>Coelurosauria</taxon>
        <taxon>Aves</taxon>
        <taxon>Neognathae</taxon>
        <taxon>Neoaves</taxon>
        <taxon>Strisores</taxon>
        <taxon>Caprimulgiformes</taxon>
        <taxon>Caprimulgidae</taxon>
        <taxon>Chordeilinae</taxon>
        <taxon>Nyctiprogne</taxon>
    </lineage>
</organism>
<dbReference type="GO" id="GO:0006954">
    <property type="term" value="P:inflammatory response"/>
    <property type="evidence" value="ECO:0007669"/>
    <property type="project" value="TreeGrafter"/>
</dbReference>
<dbReference type="GO" id="GO:0070098">
    <property type="term" value="P:chemokine-mediated signaling pathway"/>
    <property type="evidence" value="ECO:0007669"/>
    <property type="project" value="TreeGrafter"/>
</dbReference>
<evidence type="ECO:0000256" key="3">
    <source>
        <dbReference type="ARBA" id="ARBA00022514"/>
    </source>
</evidence>
<evidence type="ECO:0000256" key="4">
    <source>
        <dbReference type="ARBA" id="ARBA00022729"/>
    </source>
</evidence>
<dbReference type="GO" id="GO:0048020">
    <property type="term" value="F:CCR chemokine receptor binding"/>
    <property type="evidence" value="ECO:0007669"/>
    <property type="project" value="TreeGrafter"/>
</dbReference>
<feature type="non-terminal residue" evidence="7">
    <location>
        <position position="1"/>
    </location>
</feature>
<dbReference type="PANTHER" id="PTHR12015:SF103">
    <property type="entry name" value="C-C MOTIF CHEMOKINE 4-RELATED"/>
    <property type="match status" value="1"/>
</dbReference>
<dbReference type="EMBL" id="VZZU01000924">
    <property type="protein sequence ID" value="NXW45301.1"/>
    <property type="molecule type" value="Genomic_DNA"/>
</dbReference>
<dbReference type="GO" id="GO:0061844">
    <property type="term" value="P:antimicrobial humoral immune response mediated by antimicrobial peptide"/>
    <property type="evidence" value="ECO:0007669"/>
    <property type="project" value="TreeGrafter"/>
</dbReference>
<protein>
    <submittedName>
        <fullName evidence="7">CCL5 protein</fullName>
    </submittedName>
</protein>
<keyword evidence="3" id="KW-0202">Cytokine</keyword>
<name>A0A7L4C676_9AVES</name>
<gene>
    <name evidence="7" type="primary">Ccl5_0</name>
    <name evidence="7" type="ORF">NYCLEU_R12159</name>
</gene>
<feature type="non-terminal residue" evidence="7">
    <location>
        <position position="94"/>
    </location>
</feature>
<keyword evidence="4 5" id="KW-0732">Signal</keyword>
<dbReference type="GO" id="GO:0048245">
    <property type="term" value="P:eosinophil chemotaxis"/>
    <property type="evidence" value="ECO:0007669"/>
    <property type="project" value="TreeGrafter"/>
</dbReference>
<evidence type="ECO:0000256" key="1">
    <source>
        <dbReference type="ARBA" id="ARBA00010868"/>
    </source>
</evidence>
<feature type="signal peptide" evidence="5">
    <location>
        <begin position="1"/>
        <end position="22"/>
    </location>
</feature>
<dbReference type="InterPro" id="IPR001811">
    <property type="entry name" value="Chemokine_IL8-like_dom"/>
</dbReference>
<keyword evidence="2" id="KW-0145">Chemotaxis</keyword>
<dbReference type="GO" id="GO:0030335">
    <property type="term" value="P:positive regulation of cell migration"/>
    <property type="evidence" value="ECO:0007669"/>
    <property type="project" value="TreeGrafter"/>
</dbReference>
<keyword evidence="8" id="KW-1185">Reference proteome</keyword>